<evidence type="ECO:0000256" key="2">
    <source>
        <dbReference type="ARBA" id="ARBA00022525"/>
    </source>
</evidence>
<proteinExistence type="predicted"/>
<evidence type="ECO:0000256" key="1">
    <source>
        <dbReference type="ARBA" id="ARBA00004613"/>
    </source>
</evidence>
<keyword evidence="4" id="KW-1185">Reference proteome</keyword>
<dbReference type="Pfam" id="PF00353">
    <property type="entry name" value="HemolysinCabind"/>
    <property type="match status" value="3"/>
</dbReference>
<dbReference type="EMBL" id="JQGC01000006">
    <property type="protein sequence ID" value="KFL31690.1"/>
    <property type="molecule type" value="Genomic_DNA"/>
</dbReference>
<dbReference type="InterPro" id="IPR011049">
    <property type="entry name" value="Serralysin-like_metalloprot_C"/>
</dbReference>
<dbReference type="AlphaFoldDB" id="A0A087M487"/>
<reference evidence="3 4" key="1">
    <citation type="submission" date="2014-08" db="EMBL/GenBank/DDBJ databases">
        <authorList>
            <person name="Hassan Y.I."/>
            <person name="Lepp D."/>
            <person name="Zhou T."/>
        </authorList>
    </citation>
    <scope>NUCLEOTIDE SEQUENCE [LARGE SCALE GENOMIC DNA]</scope>
    <source>
        <strain evidence="3 4">IFO13584</strain>
    </source>
</reference>
<comment type="caution">
    <text evidence="3">The sequence shown here is derived from an EMBL/GenBank/DDBJ whole genome shotgun (WGS) entry which is preliminary data.</text>
</comment>
<name>A0A087M487_9HYPH</name>
<dbReference type="STRING" id="46914.JP75_09250"/>
<dbReference type="InterPro" id="IPR001343">
    <property type="entry name" value="Hemolysn_Ca-bd"/>
</dbReference>
<gene>
    <name evidence="3" type="ORF">JP75_09250</name>
</gene>
<evidence type="ECO:0000313" key="3">
    <source>
        <dbReference type="EMBL" id="KFL31690.1"/>
    </source>
</evidence>
<protein>
    <submittedName>
        <fullName evidence="3">Uncharacterized protein</fullName>
    </submittedName>
</protein>
<dbReference type="InterPro" id="IPR050557">
    <property type="entry name" value="RTX_toxin/Mannuronan_C5-epim"/>
</dbReference>
<dbReference type="PRINTS" id="PR00313">
    <property type="entry name" value="CABNDNGRPT"/>
</dbReference>
<evidence type="ECO:0000313" key="4">
    <source>
        <dbReference type="Proteomes" id="UP000028981"/>
    </source>
</evidence>
<sequence>MFGFAGTDYIIANAGVDVIRAGAGDDFVDAGSGRDIIFADDGDDDVFGGDDDDLIYGEGGHDRLFGGSGNDLVDAGDGNDTVFGGAGNDLFVASLNDGNDTYYGGELSGDSGNDTLDMAFLTSDAVVDLGTGVGGRGSAVSTESGVDTLYGVENVTTGSGNDTITMSNAVNVVDGGAGEDIFVFGSTAAAHGDTIRGFEAGDKIDLSGIDANAGLAGNNSFTLESGQATTAPGQIVVTHETREDGEYTVISGNTAGDNAPEFRISIAGNHTLTGSDFNL</sequence>
<dbReference type="PROSITE" id="PS00330">
    <property type="entry name" value="HEMOLYSIN_CALCIUM"/>
    <property type="match status" value="1"/>
</dbReference>
<dbReference type="GO" id="GO:0005509">
    <property type="term" value="F:calcium ion binding"/>
    <property type="evidence" value="ECO:0007669"/>
    <property type="project" value="InterPro"/>
</dbReference>
<dbReference type="PANTHER" id="PTHR38340">
    <property type="entry name" value="S-LAYER PROTEIN"/>
    <property type="match status" value="1"/>
</dbReference>
<comment type="subcellular location">
    <subcellularLocation>
        <location evidence="1">Secreted</location>
    </subcellularLocation>
</comment>
<dbReference type="PANTHER" id="PTHR38340:SF1">
    <property type="entry name" value="S-LAYER PROTEIN"/>
    <property type="match status" value="1"/>
</dbReference>
<dbReference type="Gene3D" id="2.150.10.10">
    <property type="entry name" value="Serralysin-like metalloprotease, C-terminal"/>
    <property type="match status" value="3"/>
</dbReference>
<dbReference type="RefSeq" id="WP_035081753.1">
    <property type="nucleotide sequence ID" value="NZ_JQGC01000006.1"/>
</dbReference>
<dbReference type="GO" id="GO:0005576">
    <property type="term" value="C:extracellular region"/>
    <property type="evidence" value="ECO:0007669"/>
    <property type="project" value="UniProtKB-SubCell"/>
</dbReference>
<keyword evidence="2" id="KW-0964">Secreted</keyword>
<accession>A0A087M487</accession>
<dbReference type="Proteomes" id="UP000028981">
    <property type="component" value="Unassembled WGS sequence"/>
</dbReference>
<organism evidence="3 4">
    <name type="scientific">Devosia riboflavina</name>
    <dbReference type="NCBI Taxonomy" id="46914"/>
    <lineage>
        <taxon>Bacteria</taxon>
        <taxon>Pseudomonadati</taxon>
        <taxon>Pseudomonadota</taxon>
        <taxon>Alphaproteobacteria</taxon>
        <taxon>Hyphomicrobiales</taxon>
        <taxon>Devosiaceae</taxon>
        <taxon>Devosia</taxon>
    </lineage>
</organism>
<dbReference type="InterPro" id="IPR018511">
    <property type="entry name" value="Hemolysin-typ_Ca-bd_CS"/>
</dbReference>
<dbReference type="SUPFAM" id="SSF51120">
    <property type="entry name" value="beta-Roll"/>
    <property type="match status" value="2"/>
</dbReference>
<dbReference type="OrthoDB" id="5618759at2"/>